<accession>A0ABM4B9G1</accession>
<organism evidence="1 2">
    <name type="scientific">Hydra vulgaris</name>
    <name type="common">Hydra</name>
    <name type="synonym">Hydra attenuata</name>
    <dbReference type="NCBI Taxonomy" id="6087"/>
    <lineage>
        <taxon>Eukaryota</taxon>
        <taxon>Metazoa</taxon>
        <taxon>Cnidaria</taxon>
        <taxon>Hydrozoa</taxon>
        <taxon>Hydroidolina</taxon>
        <taxon>Anthoathecata</taxon>
        <taxon>Aplanulata</taxon>
        <taxon>Hydridae</taxon>
        <taxon>Hydra</taxon>
    </lineage>
</organism>
<proteinExistence type="predicted"/>
<dbReference type="PANTHER" id="PTHR45913">
    <property type="entry name" value="EPM2A-INTERACTING PROTEIN 1"/>
    <property type="match status" value="1"/>
</dbReference>
<dbReference type="Proteomes" id="UP001652625">
    <property type="component" value="Chromosome 02"/>
</dbReference>
<reference evidence="1" key="1">
    <citation type="submission" date="2025-05" db="UniProtKB">
        <authorList>
            <consortium name="RefSeq"/>
        </authorList>
    </citation>
    <scope>NUCLEOTIDE SEQUENCE [LARGE SCALE GENOMIC DNA]</scope>
</reference>
<keyword evidence="1" id="KW-1185">Reference proteome</keyword>
<protein>
    <submittedName>
        <fullName evidence="2">General transcription factor II-I repeat domain-containing protein 2-like</fullName>
    </submittedName>
</protein>
<evidence type="ECO:0000313" key="1">
    <source>
        <dbReference type="Proteomes" id="UP001652625"/>
    </source>
</evidence>
<dbReference type="GeneID" id="136075981"/>
<gene>
    <name evidence="2" type="primary">LOC136075981</name>
</gene>
<dbReference type="PANTHER" id="PTHR45913:SF5">
    <property type="entry name" value="GENERAL TRANSCRIPTION FACTOR II-I REPEAT DOMAIN-CONTAINING PROTEIN 2A-LIKE PROTEIN"/>
    <property type="match status" value="1"/>
</dbReference>
<reference evidence="2" key="2">
    <citation type="submission" date="2025-08" db="UniProtKB">
        <authorList>
            <consortium name="RefSeq"/>
        </authorList>
    </citation>
    <scope>IDENTIFICATION</scope>
</reference>
<name>A0ABM4B9G1_HYDVU</name>
<evidence type="ECO:0000313" key="2">
    <source>
        <dbReference type="RefSeq" id="XP_065645508.1"/>
    </source>
</evidence>
<dbReference type="RefSeq" id="XP_065645508.1">
    <property type="nucleotide sequence ID" value="XM_065789436.1"/>
</dbReference>
<sequence length="355" mass="41164">MHGTTTGADIFLKIKKILDKYKLPITKLVSIVTNGAPAIFGTNKGLFASLLNENDSEYENLPYYTEVQCLSCHKVLKAFNHLKTEIFQFLETKGQDISDIKNTKFLQDLAFLVDITKHLIDLNIILQGKNKLVTTMFDNVRAFQTKLIVWERQIERENLAHFETRKFQDFKKCEPNFAFFTSPFNFDIEKVEEDLHMELIELQGNSVLKQQLTDVGVPKFYSFLPLHQFPKMIQLVCQMCAMFGSTYLCEQRFSHVKRNKTLERSRLSNEHLSFIMKVVASQDIKPDFIKLSANKRCQISGKSKILMFRELLLLRYQTVFSVVRTPSTVEIQMDIRCLAIVFYFEVLHPSPNGGF</sequence>